<dbReference type="EMBL" id="BPVZ01000009">
    <property type="protein sequence ID" value="GKU95714.1"/>
    <property type="molecule type" value="Genomic_DNA"/>
</dbReference>
<protein>
    <submittedName>
        <fullName evidence="1">Uncharacterized protein</fullName>
    </submittedName>
</protein>
<reference evidence="1 2" key="1">
    <citation type="journal article" date="2021" name="Commun. Biol.">
        <title>The genome of Shorea leprosula (Dipterocarpaceae) highlights the ecological relevance of drought in aseasonal tropical rainforests.</title>
        <authorList>
            <person name="Ng K.K.S."/>
            <person name="Kobayashi M.J."/>
            <person name="Fawcett J.A."/>
            <person name="Hatakeyama M."/>
            <person name="Paape T."/>
            <person name="Ng C.H."/>
            <person name="Ang C.C."/>
            <person name="Tnah L.H."/>
            <person name="Lee C.T."/>
            <person name="Nishiyama T."/>
            <person name="Sese J."/>
            <person name="O'Brien M.J."/>
            <person name="Copetti D."/>
            <person name="Mohd Noor M.I."/>
            <person name="Ong R.C."/>
            <person name="Putra M."/>
            <person name="Sireger I.Z."/>
            <person name="Indrioko S."/>
            <person name="Kosugi Y."/>
            <person name="Izuno A."/>
            <person name="Isagi Y."/>
            <person name="Lee S.L."/>
            <person name="Shimizu K.K."/>
        </authorList>
    </citation>
    <scope>NUCLEOTIDE SEQUENCE [LARGE SCALE GENOMIC DNA]</scope>
    <source>
        <strain evidence="1">214</strain>
    </source>
</reference>
<proteinExistence type="predicted"/>
<accession>A0AAV5IDJ6</accession>
<evidence type="ECO:0000313" key="1">
    <source>
        <dbReference type="EMBL" id="GKU95714.1"/>
    </source>
</evidence>
<keyword evidence="2" id="KW-1185">Reference proteome</keyword>
<evidence type="ECO:0000313" key="2">
    <source>
        <dbReference type="Proteomes" id="UP001054252"/>
    </source>
</evidence>
<dbReference type="AlphaFoldDB" id="A0AAV5IDJ6"/>
<dbReference type="Proteomes" id="UP001054252">
    <property type="component" value="Unassembled WGS sequence"/>
</dbReference>
<comment type="caution">
    <text evidence="1">The sequence shown here is derived from an EMBL/GenBank/DDBJ whole genome shotgun (WGS) entry which is preliminary data.</text>
</comment>
<name>A0AAV5IDJ6_9ROSI</name>
<organism evidence="1 2">
    <name type="scientific">Rubroshorea leprosula</name>
    <dbReference type="NCBI Taxonomy" id="152421"/>
    <lineage>
        <taxon>Eukaryota</taxon>
        <taxon>Viridiplantae</taxon>
        <taxon>Streptophyta</taxon>
        <taxon>Embryophyta</taxon>
        <taxon>Tracheophyta</taxon>
        <taxon>Spermatophyta</taxon>
        <taxon>Magnoliopsida</taxon>
        <taxon>eudicotyledons</taxon>
        <taxon>Gunneridae</taxon>
        <taxon>Pentapetalae</taxon>
        <taxon>rosids</taxon>
        <taxon>malvids</taxon>
        <taxon>Malvales</taxon>
        <taxon>Dipterocarpaceae</taxon>
        <taxon>Rubroshorea</taxon>
    </lineage>
</organism>
<sequence>MIIIRGRTLGSNPSPVSNSKVVSAFFRFLVYVDAFTFLNLCLEDDAVMNIYSVYQRSSVMGNTSL</sequence>
<gene>
    <name evidence="1" type="ORF">SLEP1_g9038</name>
</gene>